<dbReference type="GO" id="GO:0005546">
    <property type="term" value="F:phosphatidylinositol-4,5-bisphosphate binding"/>
    <property type="evidence" value="ECO:0007669"/>
    <property type="project" value="TreeGrafter"/>
</dbReference>
<keyword evidence="5" id="KW-1003">Cell membrane</keyword>
<keyword evidence="6" id="KW-0963">Cytoplasm</keyword>
<evidence type="ECO:0000256" key="3">
    <source>
        <dbReference type="ARBA" id="ARBA00009279"/>
    </source>
</evidence>
<dbReference type="GO" id="GO:0001786">
    <property type="term" value="F:phosphatidylserine binding"/>
    <property type="evidence" value="ECO:0007669"/>
    <property type="project" value="TreeGrafter"/>
</dbReference>
<dbReference type="OrthoDB" id="9035105at2759"/>
<dbReference type="InterPro" id="IPR040460">
    <property type="entry name" value="Gasdermin_pore"/>
</dbReference>
<feature type="compositionally biased region" description="Basic and acidic residues" evidence="12">
    <location>
        <begin position="377"/>
        <end position="394"/>
    </location>
</feature>
<dbReference type="Proteomes" id="UP000700334">
    <property type="component" value="Unassembled WGS sequence"/>
</dbReference>
<organism evidence="15 16">
    <name type="scientific">Galemys pyrenaicus</name>
    <name type="common">Iberian desman</name>
    <name type="synonym">Pyrenean desman</name>
    <dbReference type="NCBI Taxonomy" id="202257"/>
    <lineage>
        <taxon>Eukaryota</taxon>
        <taxon>Metazoa</taxon>
        <taxon>Chordata</taxon>
        <taxon>Craniata</taxon>
        <taxon>Vertebrata</taxon>
        <taxon>Euteleostomi</taxon>
        <taxon>Mammalia</taxon>
        <taxon>Eutheria</taxon>
        <taxon>Laurasiatheria</taxon>
        <taxon>Eulipotyphla</taxon>
        <taxon>Talpidae</taxon>
        <taxon>Galemys</taxon>
    </lineage>
</organism>
<evidence type="ECO:0000256" key="7">
    <source>
        <dbReference type="ARBA" id="ARBA00022590"/>
    </source>
</evidence>
<evidence type="ECO:0000256" key="11">
    <source>
        <dbReference type="ARBA" id="ARBA00023288"/>
    </source>
</evidence>
<feature type="domain" description="Gasdermin PUB" evidence="14">
    <location>
        <begin position="478"/>
        <end position="646"/>
    </location>
</feature>
<dbReference type="GO" id="GO:0012501">
    <property type="term" value="P:programmed cell death"/>
    <property type="evidence" value="ECO:0007669"/>
    <property type="project" value="UniProtKB-KW"/>
</dbReference>
<evidence type="ECO:0000256" key="12">
    <source>
        <dbReference type="SAM" id="MobiDB-lite"/>
    </source>
</evidence>
<keyword evidence="7" id="KW-1210">Necrosis</keyword>
<evidence type="ECO:0000259" key="13">
    <source>
        <dbReference type="Pfam" id="PF04598"/>
    </source>
</evidence>
<dbReference type="Pfam" id="PF04598">
    <property type="entry name" value="Gasdermin"/>
    <property type="match status" value="1"/>
</dbReference>
<keyword evidence="16" id="KW-1185">Reference proteome</keyword>
<feature type="domain" description="Gasdermin pore forming" evidence="13">
    <location>
        <begin position="66"/>
        <end position="302"/>
    </location>
</feature>
<comment type="subcellular location">
    <subcellularLocation>
        <location evidence="2">Cell membrane</location>
        <topology evidence="2">Multi-pass membrane protein</topology>
    </subcellularLocation>
    <subcellularLocation>
        <location evidence="1">Cytoplasm</location>
    </subcellularLocation>
</comment>
<evidence type="ECO:0000256" key="5">
    <source>
        <dbReference type="ARBA" id="ARBA00022475"/>
    </source>
</evidence>
<evidence type="ECO:0000256" key="8">
    <source>
        <dbReference type="ARBA" id="ARBA00022692"/>
    </source>
</evidence>
<protein>
    <submittedName>
        <fullName evidence="15">Gasdermin-D</fullName>
    </submittedName>
</protein>
<dbReference type="GO" id="GO:0072559">
    <property type="term" value="C:NLRP3 inflammasome complex"/>
    <property type="evidence" value="ECO:0007669"/>
    <property type="project" value="TreeGrafter"/>
</dbReference>
<dbReference type="Pfam" id="PF17708">
    <property type="entry name" value="Gasdermin_C"/>
    <property type="match status" value="1"/>
</dbReference>
<keyword evidence="8" id="KW-0812">Transmembrane</keyword>
<dbReference type="GO" id="GO:0070269">
    <property type="term" value="P:pyroptotic inflammatory response"/>
    <property type="evidence" value="ECO:0007669"/>
    <property type="project" value="TreeGrafter"/>
</dbReference>
<dbReference type="InterPro" id="IPR041263">
    <property type="entry name" value="Gasdermin_PUB"/>
</dbReference>
<proteinExistence type="inferred from homology"/>
<comment type="caution">
    <text evidence="15">The sequence shown here is derived from an EMBL/GenBank/DDBJ whole genome shotgun (WGS) entry which is preliminary data.</text>
</comment>
<keyword evidence="11" id="KW-0449">Lipoprotein</keyword>
<evidence type="ECO:0000313" key="15">
    <source>
        <dbReference type="EMBL" id="KAG8515394.1"/>
    </source>
</evidence>
<keyword evidence="10" id="KW-0564">Palmitate</keyword>
<comment type="similarity">
    <text evidence="3">Belongs to the gasdermin family.</text>
</comment>
<evidence type="ECO:0000259" key="14">
    <source>
        <dbReference type="Pfam" id="PF17708"/>
    </source>
</evidence>
<dbReference type="AlphaFoldDB" id="A0A8J6DP29"/>
<keyword evidence="9" id="KW-0472">Membrane</keyword>
<gene>
    <name evidence="15" type="ORF">J0S82_019171</name>
</gene>
<feature type="compositionally biased region" description="Low complexity" evidence="12">
    <location>
        <begin position="36"/>
        <end position="50"/>
    </location>
</feature>
<dbReference type="GO" id="GO:0042742">
    <property type="term" value="P:defense response to bacterium"/>
    <property type="evidence" value="ECO:0007669"/>
    <property type="project" value="TreeGrafter"/>
</dbReference>
<reference evidence="15" key="1">
    <citation type="journal article" date="2021" name="Evol. Appl.">
        <title>The genome of the Pyrenean desman and the effects of bottlenecks and inbreeding on the genomic landscape of an endangered species.</title>
        <authorList>
            <person name="Escoda L."/>
            <person name="Castresana J."/>
        </authorList>
    </citation>
    <scope>NUCLEOTIDE SEQUENCE</scope>
    <source>
        <strain evidence="15">IBE-C5619</strain>
    </source>
</reference>
<dbReference type="PANTHER" id="PTHR16399">
    <property type="entry name" value="GASDERMIN"/>
    <property type="match status" value="1"/>
</dbReference>
<feature type="region of interest" description="Disordered" evidence="12">
    <location>
        <begin position="374"/>
        <end position="408"/>
    </location>
</feature>
<evidence type="ECO:0000256" key="2">
    <source>
        <dbReference type="ARBA" id="ARBA00004651"/>
    </source>
</evidence>
<feature type="compositionally biased region" description="Polar residues" evidence="12">
    <location>
        <begin position="1"/>
        <end position="14"/>
    </location>
</feature>
<evidence type="ECO:0000256" key="6">
    <source>
        <dbReference type="ARBA" id="ARBA00022490"/>
    </source>
</evidence>
<dbReference type="GO" id="GO:0070273">
    <property type="term" value="F:phosphatidylinositol-4-phosphate binding"/>
    <property type="evidence" value="ECO:0007669"/>
    <property type="project" value="TreeGrafter"/>
</dbReference>
<accession>A0A8J6DP29</accession>
<dbReference type="InterPro" id="IPR007677">
    <property type="entry name" value="Gasdermin"/>
</dbReference>
<dbReference type="PANTHER" id="PTHR16399:SF15">
    <property type="entry name" value="GASDERMIN-D"/>
    <property type="match status" value="1"/>
</dbReference>
<keyword evidence="4" id="KW-1134">Transmembrane beta strand</keyword>
<sequence>VASAAQRASWSTPSLRGRPCPAPPCRGGQGRGGRAGLPEAAPGVGAPAPAGGQGRQPDLPQDMPSAFERVIRSVLRELDGSGELVPVDSLGRSAGFQPYCLLLRRRCRSAFWRPRFECVDMSIRDILEPDAPEPDTEQAGPFHFHDAVDGQLRGSVELAALGQGRLAGEATVSGSSSASMHVSLLSVHPNTWMTLRQERRLRQPEPQVLQQLRGCGGDLYVVTKALQTQREVEVTRTQRQEGSGQFALPAAVCLEGKGQGHLSRKRTVTIPAGSVLAFRPALLTIGSDWDVLLFPDKRQKTFGLQPPASPHLTWLRAGAAQTSGAACTPHAHGDTAYAREHTQQHAHVGAHMGARAHKSTHESAHRGTLMGACTQEHNPHSREHTWARTRERTWQRARPSRAGWAGRRHRGLVRAAPQPGPPPAACPHYGHQIQSGQSFRPASAAPGAHRLALWWARPTLPLPSDEAAGSPAPSEAWSGLRAEVAEQARGLSVLAGELRGQLLGSLVHVLPEAEALRGLEESLEQGLRRGHVESQAGPVGAILECLTLSCRRLEEGLTEVVLYLLGALAALTETQHGLLARGLDAGALLAPLGLVGSVLEQSAPWRLRQPVSLPAQLLGSGWGPEAPAWALLQECGLELRSDAPHVSWEPEARGQLCALYACLVLLSGLSQAQ</sequence>
<feature type="region of interest" description="Disordered" evidence="12">
    <location>
        <begin position="1"/>
        <end position="62"/>
    </location>
</feature>
<name>A0A8J6DP29_GALPY</name>
<evidence type="ECO:0000256" key="9">
    <source>
        <dbReference type="ARBA" id="ARBA00023136"/>
    </source>
</evidence>
<dbReference type="GO" id="GO:0005886">
    <property type="term" value="C:plasma membrane"/>
    <property type="evidence" value="ECO:0007669"/>
    <property type="project" value="UniProtKB-SubCell"/>
</dbReference>
<evidence type="ECO:0000313" key="16">
    <source>
        <dbReference type="Proteomes" id="UP000700334"/>
    </source>
</evidence>
<dbReference type="EMBL" id="JAGFMF010011709">
    <property type="protein sequence ID" value="KAG8515394.1"/>
    <property type="molecule type" value="Genomic_DNA"/>
</dbReference>
<feature type="non-terminal residue" evidence="15">
    <location>
        <position position="673"/>
    </location>
</feature>
<evidence type="ECO:0000256" key="10">
    <source>
        <dbReference type="ARBA" id="ARBA00023139"/>
    </source>
</evidence>
<evidence type="ECO:0000256" key="1">
    <source>
        <dbReference type="ARBA" id="ARBA00004496"/>
    </source>
</evidence>
<evidence type="ECO:0000256" key="4">
    <source>
        <dbReference type="ARBA" id="ARBA00022452"/>
    </source>
</evidence>